<dbReference type="GO" id="GO:0016811">
    <property type="term" value="F:hydrolase activity, acting on carbon-nitrogen (but not peptide) bonds, in linear amides"/>
    <property type="evidence" value="ECO:0007669"/>
    <property type="project" value="InterPro"/>
</dbReference>
<dbReference type="PANTHER" id="PTHR37326:SF2">
    <property type="entry name" value="SUCCINYLGLUTAMATE DESUCCINYLASE_ASPARTOACYLASE FAMILY PROTEIN"/>
    <property type="match status" value="1"/>
</dbReference>
<dbReference type="InterPro" id="IPR043795">
    <property type="entry name" value="N-alpha-Ac-DABA-like"/>
</dbReference>
<evidence type="ECO:0000256" key="3">
    <source>
        <dbReference type="ARBA" id="ARBA00022801"/>
    </source>
</evidence>
<dbReference type="AlphaFoldDB" id="A0A172YK44"/>
<organism evidence="6 7">
    <name type="scientific">Halotalea alkalilenta</name>
    <dbReference type="NCBI Taxonomy" id="376489"/>
    <lineage>
        <taxon>Bacteria</taxon>
        <taxon>Pseudomonadati</taxon>
        <taxon>Pseudomonadota</taxon>
        <taxon>Gammaproteobacteria</taxon>
        <taxon>Oceanospirillales</taxon>
        <taxon>Halomonadaceae</taxon>
        <taxon>Halotalea</taxon>
    </lineage>
</organism>
<evidence type="ECO:0000256" key="2">
    <source>
        <dbReference type="ARBA" id="ARBA00022723"/>
    </source>
</evidence>
<dbReference type="STRING" id="376489.A5892_09600"/>
<evidence type="ECO:0000259" key="5">
    <source>
        <dbReference type="Pfam" id="PF24827"/>
    </source>
</evidence>
<dbReference type="EMBL" id="CP015243">
    <property type="protein sequence ID" value="ANF59593.1"/>
    <property type="molecule type" value="Genomic_DNA"/>
</dbReference>
<dbReference type="GO" id="GO:0016788">
    <property type="term" value="F:hydrolase activity, acting on ester bonds"/>
    <property type="evidence" value="ECO:0007669"/>
    <property type="project" value="InterPro"/>
</dbReference>
<accession>A0A172YK44</accession>
<dbReference type="PIRSF" id="PIRSF039012">
    <property type="entry name" value="ASP"/>
    <property type="match status" value="1"/>
</dbReference>
<gene>
    <name evidence="6" type="ORF">A5892_09600</name>
</gene>
<evidence type="ECO:0000256" key="4">
    <source>
        <dbReference type="ARBA" id="ARBA00022833"/>
    </source>
</evidence>
<dbReference type="KEGG" id="haa:A5892_09600"/>
<evidence type="ECO:0000256" key="1">
    <source>
        <dbReference type="ARBA" id="ARBA00001947"/>
    </source>
</evidence>
<dbReference type="InterPro" id="IPR053138">
    <property type="entry name" value="N-alpha-Ac-DABA_deacetylase"/>
</dbReference>
<evidence type="ECO:0000313" key="7">
    <source>
        <dbReference type="Proteomes" id="UP000077875"/>
    </source>
</evidence>
<name>A0A172YK44_9GAMM</name>
<evidence type="ECO:0000313" key="6">
    <source>
        <dbReference type="EMBL" id="ANF59593.1"/>
    </source>
</evidence>
<feature type="domain" description="Succinylglutamate desuccinylase/Aspartoacylase catalytic" evidence="5">
    <location>
        <begin position="45"/>
        <end position="224"/>
    </location>
</feature>
<dbReference type="Gene3D" id="3.40.630.10">
    <property type="entry name" value="Zn peptidases"/>
    <property type="match status" value="1"/>
</dbReference>
<dbReference type="PANTHER" id="PTHR37326">
    <property type="entry name" value="BLL3975 PROTEIN"/>
    <property type="match status" value="1"/>
</dbReference>
<dbReference type="CDD" id="cd06251">
    <property type="entry name" value="M14_ASTE_ASPA-like"/>
    <property type="match status" value="1"/>
</dbReference>
<proteinExistence type="predicted"/>
<keyword evidence="4" id="KW-0862">Zinc</keyword>
<keyword evidence="7" id="KW-1185">Reference proteome</keyword>
<sequence>MRPDFEIAGHRISPGQRLSLDVPIVRLYTHAPLPIPVEVIHGRRPGPVLLVCGALHGDEINGVEIVRRLLHSSRLDGLSGTLVAVPIVNVLGFVQHSRYLPDRRDLNRCFPGREDGSLGARVAALFRREVVDRASHIIDLHTGALHRSNLPQVRLQLGVDDASRQMAEAFGAPVILNAPLREGSLRAYAQGKGIPVLTFEAGEALRFDEWAISAGVRGILRVMRKLKMISAGRSGRSGACEVALGASWVRAPQDGILRPRIRLGARVSPGQILGLVASPIGDVQAEVPAPGDGIVIGVNNLPLVNRGEALFNIARFKELDDAESAVEEYQEALELGLR</sequence>
<reference evidence="6 7" key="1">
    <citation type="submission" date="2016-04" db="EMBL/GenBank/DDBJ databases">
        <title>Complete Genome Sequence of Halotalea alkalilenta IHB B 13600.</title>
        <authorList>
            <person name="Swarnkar M.K."/>
            <person name="Sharma A."/>
            <person name="Kaushal K."/>
            <person name="Soni R."/>
            <person name="Rana S."/>
            <person name="Singh A.K."/>
            <person name="Gulati A."/>
        </authorList>
    </citation>
    <scope>NUCLEOTIDE SEQUENCE [LARGE SCALE GENOMIC DNA]</scope>
    <source>
        <strain evidence="6 7">IHB B 13600</strain>
    </source>
</reference>
<dbReference type="InterPro" id="IPR055438">
    <property type="entry name" value="AstE_AspA_cat"/>
</dbReference>
<dbReference type="GO" id="GO:0046872">
    <property type="term" value="F:metal ion binding"/>
    <property type="evidence" value="ECO:0007669"/>
    <property type="project" value="UniProtKB-KW"/>
</dbReference>
<keyword evidence="2" id="KW-0479">Metal-binding</keyword>
<dbReference type="Proteomes" id="UP000077875">
    <property type="component" value="Chromosome"/>
</dbReference>
<protein>
    <submittedName>
        <fullName evidence="6">Succinylglutamate desuccinylase</fullName>
    </submittedName>
</protein>
<dbReference type="Pfam" id="PF24827">
    <property type="entry name" value="AstE_AspA_cat"/>
    <property type="match status" value="1"/>
</dbReference>
<comment type="cofactor">
    <cofactor evidence="1">
        <name>Zn(2+)</name>
        <dbReference type="ChEBI" id="CHEBI:29105"/>
    </cofactor>
</comment>
<keyword evidence="3" id="KW-0378">Hydrolase</keyword>
<dbReference type="SUPFAM" id="SSF53187">
    <property type="entry name" value="Zn-dependent exopeptidases"/>
    <property type="match status" value="1"/>
</dbReference>